<proteinExistence type="predicted"/>
<feature type="signal peptide" evidence="1">
    <location>
        <begin position="1"/>
        <end position="24"/>
    </location>
</feature>
<sequence>MQEVAFTALSLLFLLACTAHMVSAQEEFIELTDMEKRSLMGQSNPSEYFMNAVRSAASPHQTALEDWLTKFLSRPQELSDPESVRKQILSRKLWK</sequence>
<dbReference type="Proteomes" id="UP000887566">
    <property type="component" value="Unplaced"/>
</dbReference>
<name>A0A914VAR6_9BILA</name>
<organism evidence="2 3">
    <name type="scientific">Plectus sambesii</name>
    <dbReference type="NCBI Taxonomy" id="2011161"/>
    <lineage>
        <taxon>Eukaryota</taxon>
        <taxon>Metazoa</taxon>
        <taxon>Ecdysozoa</taxon>
        <taxon>Nematoda</taxon>
        <taxon>Chromadorea</taxon>
        <taxon>Plectida</taxon>
        <taxon>Plectina</taxon>
        <taxon>Plectoidea</taxon>
        <taxon>Plectidae</taxon>
        <taxon>Plectus</taxon>
    </lineage>
</organism>
<dbReference type="WBParaSite" id="PSAMB.scaffold1719size28468.g14475.t1">
    <property type="protein sequence ID" value="PSAMB.scaffold1719size28468.g14475.t1"/>
    <property type="gene ID" value="PSAMB.scaffold1719size28468.g14475"/>
</dbReference>
<evidence type="ECO:0000313" key="3">
    <source>
        <dbReference type="WBParaSite" id="PSAMB.scaffold1719size28468.g14475.t1"/>
    </source>
</evidence>
<keyword evidence="2" id="KW-1185">Reference proteome</keyword>
<feature type="chain" id="PRO_5038123661" evidence="1">
    <location>
        <begin position="25"/>
        <end position="95"/>
    </location>
</feature>
<reference evidence="3" key="1">
    <citation type="submission" date="2022-11" db="UniProtKB">
        <authorList>
            <consortium name="WormBaseParasite"/>
        </authorList>
    </citation>
    <scope>IDENTIFICATION</scope>
</reference>
<protein>
    <submittedName>
        <fullName evidence="3">Uncharacterized protein</fullName>
    </submittedName>
</protein>
<dbReference type="AlphaFoldDB" id="A0A914VAR6"/>
<evidence type="ECO:0000313" key="2">
    <source>
        <dbReference type="Proteomes" id="UP000887566"/>
    </source>
</evidence>
<evidence type="ECO:0000256" key="1">
    <source>
        <dbReference type="SAM" id="SignalP"/>
    </source>
</evidence>
<accession>A0A914VAR6</accession>
<keyword evidence="1" id="KW-0732">Signal</keyword>